<dbReference type="SUPFAM" id="SSF51430">
    <property type="entry name" value="NAD(P)-linked oxidoreductase"/>
    <property type="match status" value="1"/>
</dbReference>
<sequence>MSLSYQTSLAPHYSISRLLKGGWQLAGGHGSVDRAAAIADMAAYYDAGITTFDCADIYTGVEEMIGAFRHEYTNTRGADSLAKLRVHTKFVPDLANLARVDRQLVEQTADRSLKRLGVERLDLVQLHWWDYDVPGYLDTMHWLKELQRAGKIEHVGGTNFDTAHTRELIDAGMPLVSMQVQYSLLDQRPSLSLAPFCEQAGMKLLCYGTVAGGFLSERWLGVAEPAEPLENRSLVKYKLIIDDFGGWDLFQLLLATLKRIADRHGLSIPTVAMRWVLEQPQVAGVIVGVRRGDHLADHLQVLGARLDTDDLAALDGVLSQRQPLAGDVYTAERDLQGRHGRIMKYDLNRTTP</sequence>
<name>A0A3R7GT94_9BURK</name>
<dbReference type="Pfam" id="PF00248">
    <property type="entry name" value="Aldo_ket_red"/>
    <property type="match status" value="1"/>
</dbReference>
<dbReference type="PANTHER" id="PTHR43147:SF2">
    <property type="entry name" value="NADP-DEPENDENT OXIDOREDUCTASE DOMAIN-CONTAINING PROTEIN"/>
    <property type="match status" value="1"/>
</dbReference>
<gene>
    <name evidence="2" type="ORF">BCY88_27240</name>
</gene>
<reference evidence="2 3" key="1">
    <citation type="submission" date="2016-07" db="EMBL/GenBank/DDBJ databases">
        <title>Genome analysis of Burkholderia fungorum ES3-20.</title>
        <authorList>
            <person name="Xu D."/>
            <person name="Yao R."/>
            <person name="Zheng S."/>
        </authorList>
    </citation>
    <scope>NUCLEOTIDE SEQUENCE [LARGE SCALE GENOMIC DNA]</scope>
    <source>
        <strain evidence="2 3">ES3-20</strain>
    </source>
</reference>
<organism evidence="2 3">
    <name type="scientific">Paraburkholderia fungorum</name>
    <dbReference type="NCBI Taxonomy" id="134537"/>
    <lineage>
        <taxon>Bacteria</taxon>
        <taxon>Pseudomonadati</taxon>
        <taxon>Pseudomonadota</taxon>
        <taxon>Betaproteobacteria</taxon>
        <taxon>Burkholderiales</taxon>
        <taxon>Burkholderiaceae</taxon>
        <taxon>Paraburkholderia</taxon>
    </lineage>
</organism>
<dbReference type="AlphaFoldDB" id="A0A3R7GT94"/>
<dbReference type="InterPro" id="IPR036812">
    <property type="entry name" value="NAD(P)_OxRdtase_dom_sf"/>
</dbReference>
<comment type="caution">
    <text evidence="2">The sequence shown here is derived from an EMBL/GenBank/DDBJ whole genome shotgun (WGS) entry which is preliminary data.</text>
</comment>
<feature type="domain" description="NADP-dependent oxidoreductase" evidence="1">
    <location>
        <begin position="18"/>
        <end position="317"/>
    </location>
</feature>
<dbReference type="PANTHER" id="PTHR43147">
    <property type="entry name" value="PROTEIN TAS"/>
    <property type="match status" value="1"/>
</dbReference>
<evidence type="ECO:0000259" key="1">
    <source>
        <dbReference type="Pfam" id="PF00248"/>
    </source>
</evidence>
<evidence type="ECO:0000313" key="2">
    <source>
        <dbReference type="EMBL" id="RKF45413.1"/>
    </source>
</evidence>
<dbReference type="Proteomes" id="UP000283709">
    <property type="component" value="Unassembled WGS sequence"/>
</dbReference>
<dbReference type="InterPro" id="IPR023210">
    <property type="entry name" value="NADP_OxRdtase_dom"/>
</dbReference>
<accession>A0A3R7GT94</accession>
<evidence type="ECO:0000313" key="3">
    <source>
        <dbReference type="Proteomes" id="UP000283709"/>
    </source>
</evidence>
<dbReference type="OrthoDB" id="9772407at2"/>
<dbReference type="Gene3D" id="3.20.20.100">
    <property type="entry name" value="NADP-dependent oxidoreductase domain"/>
    <property type="match status" value="1"/>
</dbReference>
<dbReference type="CDD" id="cd19101">
    <property type="entry name" value="AKR_unchar"/>
    <property type="match status" value="1"/>
</dbReference>
<dbReference type="EMBL" id="MCAS01000016">
    <property type="protein sequence ID" value="RKF45413.1"/>
    <property type="molecule type" value="Genomic_DNA"/>
</dbReference>
<dbReference type="RefSeq" id="WP_120345482.1">
    <property type="nucleotide sequence ID" value="NZ_MCAS01000016.1"/>
</dbReference>
<proteinExistence type="predicted"/>
<protein>
    <submittedName>
        <fullName evidence="2">Aldo/keto reductase</fullName>
    </submittedName>
</protein>